<protein>
    <submittedName>
        <fullName evidence="2">MobC family plasmid mobilization relaxosome protein</fullName>
    </submittedName>
</protein>
<proteinExistence type="predicted"/>
<reference evidence="2" key="1">
    <citation type="submission" date="2021-10" db="EMBL/GenBank/DDBJ databases">
        <title>Anaerobic single-cell dispensing facilitates the cultivation of human gut bacteria.</title>
        <authorList>
            <person name="Afrizal A."/>
        </authorList>
    </citation>
    <scope>NUCLEOTIDE SEQUENCE</scope>
    <source>
        <strain evidence="2">CLA-AA-H204</strain>
    </source>
</reference>
<evidence type="ECO:0000313" key="3">
    <source>
        <dbReference type="Proteomes" id="UP001198893"/>
    </source>
</evidence>
<dbReference type="AlphaFoldDB" id="A0AAW4WCL1"/>
<comment type="caution">
    <text evidence="2">The sequence shown here is derived from an EMBL/GenBank/DDBJ whole genome shotgun (WGS) entry which is preliminary data.</text>
</comment>
<organism evidence="2 3">
    <name type="scientific">Roseburia amylophila</name>
    <dbReference type="NCBI Taxonomy" id="2981794"/>
    <lineage>
        <taxon>Bacteria</taxon>
        <taxon>Bacillati</taxon>
        <taxon>Bacillota</taxon>
        <taxon>Clostridia</taxon>
        <taxon>Lachnospirales</taxon>
        <taxon>Lachnospiraceae</taxon>
        <taxon>Roseburia</taxon>
    </lineage>
</organism>
<dbReference type="EMBL" id="JAJEQW010000010">
    <property type="protein sequence ID" value="MCC2242540.1"/>
    <property type="molecule type" value="Genomic_DNA"/>
</dbReference>
<feature type="domain" description="Bacterial mobilisation" evidence="1">
    <location>
        <begin position="73"/>
        <end position="113"/>
    </location>
</feature>
<accession>A0AAW4WCL1</accession>
<dbReference type="RefSeq" id="WP_118639381.1">
    <property type="nucleotide sequence ID" value="NZ_JAJEQW010000010.1"/>
</dbReference>
<gene>
    <name evidence="2" type="ORF">LKD47_09555</name>
</gene>
<evidence type="ECO:0000259" key="1">
    <source>
        <dbReference type="Pfam" id="PF05713"/>
    </source>
</evidence>
<dbReference type="InterPro" id="IPR008687">
    <property type="entry name" value="MobC"/>
</dbReference>
<evidence type="ECO:0000313" key="2">
    <source>
        <dbReference type="EMBL" id="MCC2242540.1"/>
    </source>
</evidence>
<dbReference type="Pfam" id="PF05713">
    <property type="entry name" value="MobC"/>
    <property type="match status" value="1"/>
</dbReference>
<name>A0AAW4WCL1_9FIRM</name>
<dbReference type="Proteomes" id="UP001198893">
    <property type="component" value="Unassembled WGS sequence"/>
</dbReference>
<sequence>MKQNQKQMKRDRDFNLRLSEPEYIYLKKCAEGAEFRFKNGRVNFSGYVRSMLLEKSGYKNTTYLRQLRDVAYELRKIGTNVNQIAKKINQGYIGSSDDLAELKAYMTRIERAFDDLKNNVPESGTKQNPEGDA</sequence>